<gene>
    <name evidence="1" type="ORF">UFOVP627_53</name>
</gene>
<evidence type="ECO:0000313" key="1">
    <source>
        <dbReference type="EMBL" id="CAB4153911.1"/>
    </source>
</evidence>
<protein>
    <submittedName>
        <fullName evidence="1">Uncharacterized protein</fullName>
    </submittedName>
</protein>
<reference evidence="1" key="1">
    <citation type="submission" date="2020-04" db="EMBL/GenBank/DDBJ databases">
        <authorList>
            <person name="Chiriac C."/>
            <person name="Salcher M."/>
            <person name="Ghai R."/>
            <person name="Kavagutti S V."/>
        </authorList>
    </citation>
    <scope>NUCLEOTIDE SEQUENCE</scope>
</reference>
<proteinExistence type="predicted"/>
<accession>A0A6J5N7B1</accession>
<sequence length="88" mass="10371">MNTRLIKFYKGIILTKIHTRLIELRSSKTIDEVDKELKEYAGFNPNISTKDMTKDDLNELIVWCFAYGDEIGIHLNFLDNECDFIREL</sequence>
<organism evidence="1">
    <name type="scientific">uncultured Caudovirales phage</name>
    <dbReference type="NCBI Taxonomy" id="2100421"/>
    <lineage>
        <taxon>Viruses</taxon>
        <taxon>Duplodnaviria</taxon>
        <taxon>Heunggongvirae</taxon>
        <taxon>Uroviricota</taxon>
        <taxon>Caudoviricetes</taxon>
        <taxon>Peduoviridae</taxon>
        <taxon>Maltschvirus</taxon>
        <taxon>Maltschvirus maltsch</taxon>
    </lineage>
</organism>
<dbReference type="EMBL" id="LR796606">
    <property type="protein sequence ID" value="CAB4153911.1"/>
    <property type="molecule type" value="Genomic_DNA"/>
</dbReference>
<name>A0A6J5N7B1_9CAUD</name>